<keyword evidence="7" id="KW-0813">Transport</keyword>
<dbReference type="PANTHER" id="PTHR30558">
    <property type="entry name" value="EXBD MEMBRANE COMPONENT OF PMF-DRIVEN MACROMOLECULE IMPORT SYSTEM"/>
    <property type="match status" value="1"/>
</dbReference>
<reference evidence="9 11" key="1">
    <citation type="journal article" date="2014" name="BMC Genomics">
        <title>The genome of the intracellular bacterium of the coastal bivalve, Solemya velum: a blueprint for thriving in and out of symbiosis.</title>
        <authorList>
            <person name="Dmytrenko O."/>
            <person name="Russell S.L."/>
            <person name="Loo W.T."/>
            <person name="Fontanez K.M."/>
            <person name="Liao L."/>
            <person name="Roeselers G."/>
            <person name="Sharma R."/>
            <person name="Stewart F.J."/>
            <person name="Newton I.L."/>
            <person name="Woyke T."/>
            <person name="Wu D."/>
            <person name="Lang J.M."/>
            <person name="Eisen J.A."/>
            <person name="Cavanaugh C.M."/>
        </authorList>
    </citation>
    <scope>NUCLEOTIDE SEQUENCE [LARGE SCALE GENOMIC DNA]</scope>
    <source>
        <strain evidence="9 11">WH</strain>
    </source>
</reference>
<dbReference type="EMBL" id="MPNX01000006">
    <property type="protein sequence ID" value="OOY35206.1"/>
    <property type="molecule type" value="Genomic_DNA"/>
</dbReference>
<keyword evidence="11" id="KW-1185">Reference proteome</keyword>
<dbReference type="PANTHER" id="PTHR30558:SF7">
    <property type="entry name" value="TOL-PAL SYSTEM PROTEIN TOLR"/>
    <property type="match status" value="1"/>
</dbReference>
<dbReference type="GO" id="GO:0022857">
    <property type="term" value="F:transmembrane transporter activity"/>
    <property type="evidence" value="ECO:0007669"/>
    <property type="project" value="InterPro"/>
</dbReference>
<evidence type="ECO:0000256" key="1">
    <source>
        <dbReference type="ARBA" id="ARBA00004162"/>
    </source>
</evidence>
<evidence type="ECO:0000256" key="2">
    <source>
        <dbReference type="ARBA" id="ARBA00005811"/>
    </source>
</evidence>
<keyword evidence="5 8" id="KW-1133">Transmembrane helix</keyword>
<reference evidence="10 12" key="2">
    <citation type="submission" date="2016-11" db="EMBL/GenBank/DDBJ databases">
        <title>Mixed transmission modes and dynamic genome evolution in an obligate animal-bacterial symbiosis.</title>
        <authorList>
            <person name="Russell S.L."/>
            <person name="Corbett-Detig R.B."/>
            <person name="Cavanaugh C.M."/>
        </authorList>
    </citation>
    <scope>NUCLEOTIDE SEQUENCE [LARGE SCALE GENOMIC DNA]</scope>
    <source>
        <strain evidence="10">MA-KB16</strain>
    </source>
</reference>
<dbReference type="InterPro" id="IPR003400">
    <property type="entry name" value="ExbD"/>
</dbReference>
<dbReference type="GO" id="GO:0015031">
    <property type="term" value="P:protein transport"/>
    <property type="evidence" value="ECO:0007669"/>
    <property type="project" value="UniProtKB-KW"/>
</dbReference>
<dbReference type="RefSeq" id="WP_043118498.1">
    <property type="nucleotide sequence ID" value="NZ_JRAA01000003.1"/>
</dbReference>
<keyword evidence="3" id="KW-1003">Cell membrane</keyword>
<evidence type="ECO:0000313" key="10">
    <source>
        <dbReference type="EMBL" id="OOY35206.1"/>
    </source>
</evidence>
<dbReference type="Gene3D" id="3.30.420.270">
    <property type="match status" value="1"/>
</dbReference>
<dbReference type="STRING" id="2340.JV46_27670"/>
<dbReference type="OrthoDB" id="9798629at2"/>
<feature type="transmembrane region" description="Helical" evidence="8">
    <location>
        <begin position="12"/>
        <end position="36"/>
    </location>
</feature>
<evidence type="ECO:0000256" key="4">
    <source>
        <dbReference type="ARBA" id="ARBA00022692"/>
    </source>
</evidence>
<comment type="similarity">
    <text evidence="2 7">Belongs to the ExbD/TolR family.</text>
</comment>
<evidence type="ECO:0000256" key="3">
    <source>
        <dbReference type="ARBA" id="ARBA00022475"/>
    </source>
</evidence>
<keyword evidence="7" id="KW-0653">Protein transport</keyword>
<dbReference type="AlphaFoldDB" id="A0A0B0H5L5"/>
<evidence type="ECO:0000256" key="5">
    <source>
        <dbReference type="ARBA" id="ARBA00022989"/>
    </source>
</evidence>
<evidence type="ECO:0000313" key="12">
    <source>
        <dbReference type="Proteomes" id="UP000190962"/>
    </source>
</evidence>
<protein>
    <submittedName>
        <fullName evidence="9">Biopolymer transport protein</fullName>
    </submittedName>
</protein>
<dbReference type="Proteomes" id="UP000190962">
    <property type="component" value="Unassembled WGS sequence"/>
</dbReference>
<name>A0A0B0H5L5_SOVGS</name>
<dbReference type="eggNOG" id="COG0848">
    <property type="taxonomic scope" value="Bacteria"/>
</dbReference>
<dbReference type="Pfam" id="PF02472">
    <property type="entry name" value="ExbD"/>
    <property type="match status" value="1"/>
</dbReference>
<comment type="subcellular location">
    <subcellularLocation>
        <location evidence="1">Cell membrane</location>
        <topology evidence="1">Single-pass membrane protein</topology>
    </subcellularLocation>
    <subcellularLocation>
        <location evidence="7">Cell membrane</location>
        <topology evidence="7">Single-pass type II membrane protein</topology>
    </subcellularLocation>
</comment>
<dbReference type="EMBL" id="JRAA01000003">
    <property type="protein sequence ID" value="KHF24365.1"/>
    <property type="molecule type" value="Genomic_DNA"/>
</dbReference>
<keyword evidence="4 7" id="KW-0812">Transmembrane</keyword>
<evidence type="ECO:0000256" key="8">
    <source>
        <dbReference type="SAM" id="Phobius"/>
    </source>
</evidence>
<gene>
    <name evidence="9" type="primary">tolR</name>
    <name evidence="10" type="ORF">BOV88_05650</name>
    <name evidence="9" type="ORF">JV46_27670</name>
</gene>
<dbReference type="PATRIC" id="fig|2340.3.peg.2437"/>
<sequence>MSRRSRKSMSQINVVPFIDVMLVLLIIFMVTAPLLVRNVDVELPVSKGDPTQVAEILPPVVVGVDEQGLYFLYNDDGVREYVESREAAIARAAAVYALDADAGTEREIMVYGDKRVEYQKVLDLLSLLSPYVREGDSVKLMTVLGE</sequence>
<proteinExistence type="inferred from homology"/>
<comment type="caution">
    <text evidence="9">The sequence shown here is derived from an EMBL/GenBank/DDBJ whole genome shotgun (WGS) entry which is preliminary data.</text>
</comment>
<evidence type="ECO:0000256" key="6">
    <source>
        <dbReference type="ARBA" id="ARBA00023136"/>
    </source>
</evidence>
<evidence type="ECO:0000256" key="7">
    <source>
        <dbReference type="RuleBase" id="RU003879"/>
    </source>
</evidence>
<dbReference type="GeneID" id="86990330"/>
<accession>A0A0B0H5L5</accession>
<evidence type="ECO:0000313" key="9">
    <source>
        <dbReference type="EMBL" id="KHF24365.1"/>
    </source>
</evidence>
<keyword evidence="6 8" id="KW-0472">Membrane</keyword>
<organism evidence="9 11">
    <name type="scientific">Solemya velum gill symbiont</name>
    <dbReference type="NCBI Taxonomy" id="2340"/>
    <lineage>
        <taxon>Bacteria</taxon>
        <taxon>Pseudomonadati</taxon>
        <taxon>Pseudomonadota</taxon>
        <taxon>Gammaproteobacteria</taxon>
        <taxon>sulfur-oxidizing symbionts</taxon>
    </lineage>
</organism>
<evidence type="ECO:0000313" key="11">
    <source>
        <dbReference type="Proteomes" id="UP000030856"/>
    </source>
</evidence>
<dbReference type="Proteomes" id="UP000030856">
    <property type="component" value="Unassembled WGS sequence"/>
</dbReference>
<dbReference type="GO" id="GO:0005886">
    <property type="term" value="C:plasma membrane"/>
    <property type="evidence" value="ECO:0007669"/>
    <property type="project" value="UniProtKB-SubCell"/>
</dbReference>